<evidence type="ECO:0000313" key="6">
    <source>
        <dbReference type="EMBL" id="NKY31215.1"/>
    </source>
</evidence>
<keyword evidence="7" id="KW-1185">Reference proteome</keyword>
<dbReference type="SMART" id="SM00823">
    <property type="entry name" value="PKS_PP"/>
    <property type="match status" value="3"/>
</dbReference>
<dbReference type="Pfam" id="PF13193">
    <property type="entry name" value="AMP-binding_C"/>
    <property type="match status" value="2"/>
</dbReference>
<dbReference type="Gene3D" id="3.30.559.10">
    <property type="entry name" value="Chloramphenicol acetyltransferase-like domain"/>
    <property type="match status" value="2"/>
</dbReference>
<dbReference type="NCBIfam" id="TIGR01733">
    <property type="entry name" value="AA-adenyl-dom"/>
    <property type="match status" value="3"/>
</dbReference>
<dbReference type="Gene3D" id="3.40.50.980">
    <property type="match status" value="2"/>
</dbReference>
<dbReference type="GO" id="GO:0003824">
    <property type="term" value="F:catalytic activity"/>
    <property type="evidence" value="ECO:0007669"/>
    <property type="project" value="InterPro"/>
</dbReference>
<dbReference type="InterPro" id="IPR001242">
    <property type="entry name" value="Condensation_dom"/>
</dbReference>
<keyword evidence="2" id="KW-0596">Phosphopantetheine</keyword>
<reference evidence="6 7" key="1">
    <citation type="submission" date="2020-04" db="EMBL/GenBank/DDBJ databases">
        <title>MicrobeNet Type strains.</title>
        <authorList>
            <person name="Nicholson A.C."/>
        </authorList>
    </citation>
    <scope>NUCLEOTIDE SEQUENCE [LARGE SCALE GENOMIC DNA]</scope>
    <source>
        <strain evidence="6 7">DSM 44956</strain>
    </source>
</reference>
<dbReference type="InterPro" id="IPR000873">
    <property type="entry name" value="AMP-dep_synth/lig_dom"/>
</dbReference>
<dbReference type="Gene3D" id="3.30.559.30">
    <property type="entry name" value="Nonribosomal peptide synthetase, condensation domain"/>
    <property type="match status" value="2"/>
</dbReference>
<evidence type="ECO:0000256" key="4">
    <source>
        <dbReference type="SAM" id="MobiDB-lite"/>
    </source>
</evidence>
<comment type="cofactor">
    <cofactor evidence="1">
        <name>pantetheine 4'-phosphate</name>
        <dbReference type="ChEBI" id="CHEBI:47942"/>
    </cofactor>
</comment>
<dbReference type="EMBL" id="JAAXOS010000027">
    <property type="protein sequence ID" value="NKY31215.1"/>
    <property type="molecule type" value="Genomic_DNA"/>
</dbReference>
<feature type="domain" description="Carrier" evidence="5">
    <location>
        <begin position="503"/>
        <end position="578"/>
    </location>
</feature>
<dbReference type="CDD" id="cd05930">
    <property type="entry name" value="A_NRPS"/>
    <property type="match status" value="2"/>
</dbReference>
<dbReference type="InterPro" id="IPR020806">
    <property type="entry name" value="PKS_PP-bd"/>
</dbReference>
<dbReference type="SUPFAM" id="SSF56801">
    <property type="entry name" value="Acetyl-CoA synthetase-like"/>
    <property type="match status" value="3"/>
</dbReference>
<sequence length="2684" mass="291368">MNETTILATTAPTLPELVLARCHASPDHTAIIAADRRFSYGELADRVDDIAATLRGFGMRPGMPVAVLMERSADLPACLLAVLAVGGVCVPLDPHHPVERGRFILSDCGARFLITNVDSELATTPELTVLDIRISPPHQVGGASVQRPEIVADPLMYYLYTSGSTGRPKGVMLTQHGVLNVMFWAQEYFGIGPGDVVLQRTTFTFDISLLELFAPLIAGATVVLLAPQAQLSPEAVRESIVAHGVGLVQFTPSALATHISALDGDPLPGVARCLVAGEPLKTALRDDFYRITGDCTLYNLYGPTETSIYATACEVPRSGPISVGVPLPNTWIDIRSESGATCAPGEPGELWIGGVGVARGYLNKDELTAQRFVSDVFRSGDLGIRLADGQIDLRGRLDHQVKIRGFRIELGEVENALTTTPGVTDGVVVVADLDGSPELAAYWIGNGDARSITENLRRTLPGYMIPTHYIHMSEFPLTGSGKIDRNALPAPGTGTETDGPHTPPRDDTDRALCALFEQCLGRTRVGIDDSFLDLGGDSLKAAVLARRVRDVLGRPVEIAHLLADTTIRALVDEAAMHGTAGESSPIAAVPVAPWYPLSSGQRSLWMLAQGGAPHAAFVEPLVYQISGQLDATSLRGALQGVLDRHEALRTAIVAIDHQPMQRPVLDYRLDWTERQFGGADELDDFLAEFVTRDFDLERGELFRAALVRLDTHQHVLAVAMHHIATDGWSLTVLIEEILSRYSRLRVGIEPAEEPIALQYKDFAVWQQRSLLTGSSARTAREYWLSKLGGDLERLELPTDRPRPLERSFRGATAQAIVPQQVLDLLRLRCRESSATLFAGLLAAVRVLLYRYTGQRDFAIGTSVLGRPRGELDSQIGYFVNAVALRDNITSTTTFQDLLGLTRSTVTEALRHGDYPFDRVVDDLRGNTPHDRNPLFDVMVMIDPGWGDPGSPPEGLRIEQQLAPNAHSKMDLTLFLKETDKGLRVLAEYSADIFDADRIDRMLTHFTTMLADAVARPDVAVAGLALLAVEERRRVLAEFNDTAVDFGPPVPVHRLFAQQADMFPDRTAVVDRLGARTYGELAAEAEAIAWLLVHRYGVRRGDRVALMLDRSARMVAAVLGVLEAGATYMPVSTTDPAERVRSLIEDGVPGVVLVDDPEVAMVKLGPGAPPTLDVGPSVSLPRVERGWDRPEVSLADAAYCIFTSGSTGRPKGVVVEHAALFNRLAWMREGLALCAADTFLVKTPYNFDVSVWEILLPGTVGARQIVLDPGGERDPETIRTAMDDHAVTVVHFVPSMLAEYLTAVSGGGFDGVRHCVTSGEALPDDLAATFCASAPTTDLHNFYGPTEATIDVSWARIESDTPVTIGRPTPNTRLYVLDSAGQPAPIGITGELCISGVQLARGYLGSPGRTAVSFVADPFADGRTLYRTGDSARWTADGRLQYLGRRDDQIKLRGFRIELGEIEQVLRDVDGVGAAVVLLDRTAEGTEFLKAFVTAEAGIDGERLRRLVARLLPAHMIPAQLLVIDAIPVTANGKADRRALATLSAPRADRRADPVLPVERELLALWRTILPEGDLDTDDDFFTKGGDSISALRLRSRITERFGVTVRLSALFTRRTVADQADHIDELRRSGQVARRTLCRYPRRDRHPLSAAQERVWFLQQLAPESAAYNISLLCHLSGSLNLAAFERAVVDLVARHEILRTTYTRVGDQVFQTVCTDCTVPFAVLDDGDPAVTARAIAASPFDVATELPLRVRLLRQNPREHHLLVVLHHLAGDGSSMQLLAQELSALYGFHTGAVTERPAEPGLQYIDYVESERIAHSSERTERDLEYWTVRLSGVPQLELATDPAPQAPGGAGRTYATMGTQTSQALRELATARSVTLFEIAMSALDLLLSRLSGQDDIALGFPISNRHESELDSIVGLFLNTLVLRADLTAARTFAELLARVSTDIHEAYDHQSAPFELIVERLNPPRNVGRTPIFDVLVNFQNDMRADMSFHGVDVEFRSHEFAVDAKFAMVFYFVDDGEHVHVELAYRRDLFAAVRAEAIVGQLMFLLDQIAADPDRELADYSLRVPGSAGCDVDLAVPLPVPTPRRALDAIAGHARARPNLIAIEHGTDSVAYYELSNRVATLTRHLVESGVGGGRVVVVTGPPGIGFVVGLLAALRAGAIVLPLDPELPLRRRDHLIAIARPAVSVVAGNGPAPTQATHRVDARTGLLISPPASAADAALAWPPPDAPAYIFFTSGTTGTPRAVLGGHRGLDHFLSWQSSTFEVGPGDRCAQLTGASFDVVLRDILLPLVSGATLVVPRESDRYDGRAMLAWFAEQRITTFHAVPTVLQSWLSDLQSAVSLPALRWVFLAGEPLKAHVVEAFRARCAGVSRIVNLYGPTETTLAKLAHVVDDSPLPTLLPVGTPLPDTQVLIRRAATDCGVGEPGEVLIRTPLRSHGYYRDPAATAAAFVVNPHRDDPEDLLYHTGDLGRLRPDGRLEIIGRADDQIKINGVRIQPAEVESAVSTHPAVEQCVVRVDRLATAPALTAYVVSRLPHDSVADVLRDHLADRLPLAMLPRSFVAVDRIPTTPNGKPDRAALPAAEATVTPTHQQPRSATEAAIQEVWAAVLNLAAPGVTDDFFELGGTSLKLLHLYSKLSERFPGVFNVTHLFSRPTIAGQAALVTPVLSPTPEMVEYDF</sequence>
<keyword evidence="3" id="KW-0597">Phosphoprotein</keyword>
<comment type="caution">
    <text evidence="6">The sequence shown here is derived from an EMBL/GenBank/DDBJ whole genome shotgun (WGS) entry which is preliminary data.</text>
</comment>
<feature type="region of interest" description="Disordered" evidence="4">
    <location>
        <begin position="485"/>
        <end position="505"/>
    </location>
</feature>
<dbReference type="InterPro" id="IPR025110">
    <property type="entry name" value="AMP-bd_C"/>
</dbReference>
<dbReference type="Gene3D" id="3.40.50.12780">
    <property type="entry name" value="N-terminal domain of ligase-like"/>
    <property type="match status" value="2"/>
</dbReference>
<dbReference type="Gene3D" id="2.30.38.10">
    <property type="entry name" value="Luciferase, Domain 3"/>
    <property type="match status" value="1"/>
</dbReference>
<accession>A0A7X6LBE0</accession>
<organism evidence="6 7">
    <name type="scientific">Nocardia gamkensis</name>
    <dbReference type="NCBI Taxonomy" id="352869"/>
    <lineage>
        <taxon>Bacteria</taxon>
        <taxon>Bacillati</taxon>
        <taxon>Actinomycetota</taxon>
        <taxon>Actinomycetes</taxon>
        <taxon>Mycobacteriales</taxon>
        <taxon>Nocardiaceae</taxon>
        <taxon>Nocardia</taxon>
    </lineage>
</organism>
<dbReference type="SUPFAM" id="SSF47336">
    <property type="entry name" value="ACP-like"/>
    <property type="match status" value="3"/>
</dbReference>
<dbReference type="GO" id="GO:0044550">
    <property type="term" value="P:secondary metabolite biosynthetic process"/>
    <property type="evidence" value="ECO:0007669"/>
    <property type="project" value="TreeGrafter"/>
</dbReference>
<dbReference type="InterPro" id="IPR009081">
    <property type="entry name" value="PP-bd_ACP"/>
</dbReference>
<gene>
    <name evidence="6" type="ORF">HGB38_34190</name>
</gene>
<feature type="domain" description="Carrier" evidence="5">
    <location>
        <begin position="2598"/>
        <end position="2673"/>
    </location>
</feature>
<dbReference type="InterPro" id="IPR010071">
    <property type="entry name" value="AA_adenyl_dom"/>
</dbReference>
<dbReference type="Proteomes" id="UP000540698">
    <property type="component" value="Unassembled WGS sequence"/>
</dbReference>
<dbReference type="PANTHER" id="PTHR45527">
    <property type="entry name" value="NONRIBOSOMAL PEPTIDE SYNTHETASE"/>
    <property type="match status" value="1"/>
</dbReference>
<dbReference type="InterPro" id="IPR023213">
    <property type="entry name" value="CAT-like_dom_sf"/>
</dbReference>
<dbReference type="CDD" id="cd19531">
    <property type="entry name" value="LCL_NRPS-like"/>
    <property type="match status" value="2"/>
</dbReference>
<dbReference type="GO" id="GO:0005737">
    <property type="term" value="C:cytoplasm"/>
    <property type="evidence" value="ECO:0007669"/>
    <property type="project" value="TreeGrafter"/>
</dbReference>
<feature type="domain" description="Carrier" evidence="5">
    <location>
        <begin position="1552"/>
        <end position="1627"/>
    </location>
</feature>
<evidence type="ECO:0000256" key="3">
    <source>
        <dbReference type="ARBA" id="ARBA00022553"/>
    </source>
</evidence>
<dbReference type="GO" id="GO:0031177">
    <property type="term" value="F:phosphopantetheine binding"/>
    <property type="evidence" value="ECO:0007669"/>
    <property type="project" value="InterPro"/>
</dbReference>
<dbReference type="GO" id="GO:0008610">
    <property type="term" value="P:lipid biosynthetic process"/>
    <property type="evidence" value="ECO:0007669"/>
    <property type="project" value="UniProtKB-ARBA"/>
</dbReference>
<dbReference type="GO" id="GO:0043041">
    <property type="term" value="P:amino acid activation for nonribosomal peptide biosynthetic process"/>
    <property type="evidence" value="ECO:0007669"/>
    <property type="project" value="TreeGrafter"/>
</dbReference>
<dbReference type="Pfam" id="PF00550">
    <property type="entry name" value="PP-binding"/>
    <property type="match status" value="3"/>
</dbReference>
<evidence type="ECO:0000259" key="5">
    <source>
        <dbReference type="PROSITE" id="PS50075"/>
    </source>
</evidence>
<dbReference type="Pfam" id="PF00668">
    <property type="entry name" value="Condensation"/>
    <property type="match status" value="2"/>
</dbReference>
<dbReference type="Gene3D" id="1.10.1200.10">
    <property type="entry name" value="ACP-like"/>
    <property type="match status" value="3"/>
</dbReference>
<dbReference type="PROSITE" id="PS00455">
    <property type="entry name" value="AMP_BINDING"/>
    <property type="match status" value="2"/>
</dbReference>
<evidence type="ECO:0000256" key="1">
    <source>
        <dbReference type="ARBA" id="ARBA00001957"/>
    </source>
</evidence>
<dbReference type="Gene3D" id="3.30.300.30">
    <property type="match status" value="3"/>
</dbReference>
<dbReference type="RefSeq" id="WP_062975541.1">
    <property type="nucleotide sequence ID" value="NZ_JAAXOS010000027.1"/>
</dbReference>
<evidence type="ECO:0000256" key="2">
    <source>
        <dbReference type="ARBA" id="ARBA00022450"/>
    </source>
</evidence>
<proteinExistence type="predicted"/>
<dbReference type="PANTHER" id="PTHR45527:SF1">
    <property type="entry name" value="FATTY ACID SYNTHASE"/>
    <property type="match status" value="1"/>
</dbReference>
<dbReference type="Pfam" id="PF00501">
    <property type="entry name" value="AMP-binding"/>
    <property type="match status" value="3"/>
</dbReference>
<dbReference type="UniPathway" id="UPA00011"/>
<name>A0A7X6LBE0_9NOCA</name>
<dbReference type="InterPro" id="IPR020845">
    <property type="entry name" value="AMP-binding_CS"/>
</dbReference>
<dbReference type="InterPro" id="IPR042099">
    <property type="entry name" value="ANL_N_sf"/>
</dbReference>
<dbReference type="InterPro" id="IPR036736">
    <property type="entry name" value="ACP-like_sf"/>
</dbReference>
<dbReference type="PROSITE" id="PS50075">
    <property type="entry name" value="CARRIER"/>
    <property type="match status" value="3"/>
</dbReference>
<evidence type="ECO:0000313" key="7">
    <source>
        <dbReference type="Proteomes" id="UP000540698"/>
    </source>
</evidence>
<dbReference type="NCBIfam" id="NF003417">
    <property type="entry name" value="PRK04813.1"/>
    <property type="match status" value="3"/>
</dbReference>
<dbReference type="SUPFAM" id="SSF52777">
    <property type="entry name" value="CoA-dependent acyltransferases"/>
    <property type="match status" value="4"/>
</dbReference>
<protein>
    <submittedName>
        <fullName evidence="6">Amino acid adenylation domain-containing protein</fullName>
    </submittedName>
</protein>
<dbReference type="InterPro" id="IPR045851">
    <property type="entry name" value="AMP-bd_C_sf"/>
</dbReference>